<evidence type="ECO:0000256" key="1">
    <source>
        <dbReference type="ARBA" id="ARBA00010641"/>
    </source>
</evidence>
<gene>
    <name evidence="7" type="ORF">C900_02465</name>
</gene>
<dbReference type="PATRIC" id="fig|1237149.3.peg.2332"/>
<keyword evidence="2" id="KW-0805">Transcription regulation</keyword>
<dbReference type="STRING" id="1237149.C900_02465"/>
<evidence type="ECO:0000256" key="4">
    <source>
        <dbReference type="ARBA" id="ARBA00023163"/>
    </source>
</evidence>
<keyword evidence="4" id="KW-0804">Transcription</keyword>
<comment type="caution">
    <text evidence="7">The sequence shown here is derived from an EMBL/GenBank/DDBJ whole genome shotgun (WGS) entry which is preliminary data.</text>
</comment>
<dbReference type="Gene3D" id="1.10.1740.10">
    <property type="match status" value="1"/>
</dbReference>
<name>L8JRR0_9BACT</name>
<dbReference type="InterPro" id="IPR013324">
    <property type="entry name" value="RNA_pol_sigma_r3/r4-like"/>
</dbReference>
<evidence type="ECO:0000259" key="5">
    <source>
        <dbReference type="Pfam" id="PF04542"/>
    </source>
</evidence>
<evidence type="ECO:0000313" key="7">
    <source>
        <dbReference type="EMBL" id="ELR71550.1"/>
    </source>
</evidence>
<sequence length="154" mass="17719">MKVVAMRYSKSDLEAEDILQESFIKIFDKIKTFRGDSRLEFWIKRVVVNTALNHQRSKLYLFPMVDVNGLTCLEDGGFSLAGFHFRELLKLIQDLPSGCQVIFNLFAIEGYSHKEIAEMLDISEGTSKSQYARARSLLREKIEKEESISYGNAR</sequence>
<dbReference type="PANTHER" id="PTHR43133">
    <property type="entry name" value="RNA POLYMERASE ECF-TYPE SIGMA FACTO"/>
    <property type="match status" value="1"/>
</dbReference>
<keyword evidence="8" id="KW-1185">Reference proteome</keyword>
<feature type="domain" description="RNA polymerase sigma-70 region 2" evidence="5">
    <location>
        <begin position="4"/>
        <end position="58"/>
    </location>
</feature>
<dbReference type="InterPro" id="IPR039425">
    <property type="entry name" value="RNA_pol_sigma-70-like"/>
</dbReference>
<evidence type="ECO:0000256" key="2">
    <source>
        <dbReference type="ARBA" id="ARBA00023015"/>
    </source>
</evidence>
<dbReference type="InterPro" id="IPR036388">
    <property type="entry name" value="WH-like_DNA-bd_sf"/>
</dbReference>
<dbReference type="eggNOG" id="COG1595">
    <property type="taxonomic scope" value="Bacteria"/>
</dbReference>
<dbReference type="InterPro" id="IPR013325">
    <property type="entry name" value="RNA_pol_sigma_r2"/>
</dbReference>
<evidence type="ECO:0000256" key="3">
    <source>
        <dbReference type="ARBA" id="ARBA00023082"/>
    </source>
</evidence>
<dbReference type="SUPFAM" id="SSF88946">
    <property type="entry name" value="Sigma2 domain of RNA polymerase sigma factors"/>
    <property type="match status" value="1"/>
</dbReference>
<proteinExistence type="inferred from homology"/>
<feature type="domain" description="RNA polymerase sigma factor 70 region 4 type 2" evidence="6">
    <location>
        <begin position="86"/>
        <end position="137"/>
    </location>
</feature>
<keyword evidence="3" id="KW-0731">Sigma factor</keyword>
<dbReference type="InterPro" id="IPR007627">
    <property type="entry name" value="RNA_pol_sigma70_r2"/>
</dbReference>
<dbReference type="Pfam" id="PF04542">
    <property type="entry name" value="Sigma70_r2"/>
    <property type="match status" value="1"/>
</dbReference>
<dbReference type="Pfam" id="PF08281">
    <property type="entry name" value="Sigma70_r4_2"/>
    <property type="match status" value="1"/>
</dbReference>
<dbReference type="PANTHER" id="PTHR43133:SF46">
    <property type="entry name" value="RNA POLYMERASE SIGMA-70 FACTOR ECF SUBFAMILY"/>
    <property type="match status" value="1"/>
</dbReference>
<dbReference type="EMBL" id="AMZN01000037">
    <property type="protein sequence ID" value="ELR71550.1"/>
    <property type="molecule type" value="Genomic_DNA"/>
</dbReference>
<accession>L8JRR0</accession>
<organism evidence="7 8">
    <name type="scientific">Fulvivirga imtechensis AK7</name>
    <dbReference type="NCBI Taxonomy" id="1237149"/>
    <lineage>
        <taxon>Bacteria</taxon>
        <taxon>Pseudomonadati</taxon>
        <taxon>Bacteroidota</taxon>
        <taxon>Cytophagia</taxon>
        <taxon>Cytophagales</taxon>
        <taxon>Fulvivirgaceae</taxon>
        <taxon>Fulvivirga</taxon>
    </lineage>
</organism>
<comment type="similarity">
    <text evidence="1">Belongs to the sigma-70 factor family. ECF subfamily.</text>
</comment>
<dbReference type="InterPro" id="IPR013249">
    <property type="entry name" value="RNA_pol_sigma70_r4_t2"/>
</dbReference>
<dbReference type="GO" id="GO:0006352">
    <property type="term" value="P:DNA-templated transcription initiation"/>
    <property type="evidence" value="ECO:0007669"/>
    <property type="project" value="InterPro"/>
</dbReference>
<reference evidence="7 8" key="1">
    <citation type="submission" date="2012-12" db="EMBL/GenBank/DDBJ databases">
        <title>Genome assembly of Fulvivirga imtechensis AK7.</title>
        <authorList>
            <person name="Nupur N."/>
            <person name="Khatri I."/>
            <person name="Kumar R."/>
            <person name="Subramanian S."/>
            <person name="Pinnaka A."/>
        </authorList>
    </citation>
    <scope>NUCLEOTIDE SEQUENCE [LARGE SCALE GENOMIC DNA]</scope>
    <source>
        <strain evidence="7 8">AK7</strain>
    </source>
</reference>
<evidence type="ECO:0000313" key="8">
    <source>
        <dbReference type="Proteomes" id="UP000011135"/>
    </source>
</evidence>
<dbReference type="GO" id="GO:0016987">
    <property type="term" value="F:sigma factor activity"/>
    <property type="evidence" value="ECO:0007669"/>
    <property type="project" value="UniProtKB-KW"/>
</dbReference>
<dbReference type="Proteomes" id="UP000011135">
    <property type="component" value="Unassembled WGS sequence"/>
</dbReference>
<dbReference type="Gene3D" id="1.10.10.10">
    <property type="entry name" value="Winged helix-like DNA-binding domain superfamily/Winged helix DNA-binding domain"/>
    <property type="match status" value="1"/>
</dbReference>
<dbReference type="AlphaFoldDB" id="L8JRR0"/>
<dbReference type="GO" id="GO:0003677">
    <property type="term" value="F:DNA binding"/>
    <property type="evidence" value="ECO:0007669"/>
    <property type="project" value="InterPro"/>
</dbReference>
<evidence type="ECO:0000259" key="6">
    <source>
        <dbReference type="Pfam" id="PF08281"/>
    </source>
</evidence>
<dbReference type="SUPFAM" id="SSF88659">
    <property type="entry name" value="Sigma3 and sigma4 domains of RNA polymerase sigma factors"/>
    <property type="match status" value="1"/>
</dbReference>
<protein>
    <submittedName>
        <fullName evidence="7">RNA polymerase ECF-type sigma factor</fullName>
    </submittedName>
</protein>